<sequence length="244" mass="26338">MRGSAMTSVLVRCGGLGSRLGPAGAQRQKTMLELDGTPLLELVLSQACPAVPAPAPIVLLTGHRARDVETAVPGWRHRIDQRIRAIRENAPGPAGVLGVAAQLPAPIVLVSGNVVLPYSLLLPRLLRQWDRDGRPVVAGSSRWCTSRHHTVDAHAGTVTSWHRWPHREGGRYELLDAYLLTTNVLDLMRHAPCAPISHTRALAALVPGGTVAFTEFSGDWLHVETLTDLTVTPSRKAVLCPQQS</sequence>
<dbReference type="SUPFAM" id="SSF53448">
    <property type="entry name" value="Nucleotide-diphospho-sugar transferases"/>
    <property type="match status" value="1"/>
</dbReference>
<evidence type="ECO:0000313" key="3">
    <source>
        <dbReference type="Proteomes" id="UP000076512"/>
    </source>
</evidence>
<proteinExistence type="predicted"/>
<accession>A0A164K7Z9</accession>
<dbReference type="STRING" id="455432.AWN90_42210"/>
<name>A0A164K7Z9_9NOCA</name>
<dbReference type="InterPro" id="IPR025877">
    <property type="entry name" value="MobA-like_NTP_Trfase"/>
</dbReference>
<evidence type="ECO:0000313" key="2">
    <source>
        <dbReference type="EMBL" id="KZM71129.1"/>
    </source>
</evidence>
<organism evidence="2 3">
    <name type="scientific">Nocardia terpenica</name>
    <dbReference type="NCBI Taxonomy" id="455432"/>
    <lineage>
        <taxon>Bacteria</taxon>
        <taxon>Bacillati</taxon>
        <taxon>Actinomycetota</taxon>
        <taxon>Actinomycetes</taxon>
        <taxon>Mycobacteriales</taxon>
        <taxon>Nocardiaceae</taxon>
        <taxon>Nocardia</taxon>
    </lineage>
</organism>
<feature type="domain" description="MobA-like NTP transferase" evidence="1">
    <location>
        <begin position="10"/>
        <end position="171"/>
    </location>
</feature>
<dbReference type="Proteomes" id="UP000076512">
    <property type="component" value="Unassembled WGS sequence"/>
</dbReference>
<dbReference type="AlphaFoldDB" id="A0A164K7Z9"/>
<protein>
    <recommendedName>
        <fullName evidence="1">MobA-like NTP transferase domain-containing protein</fullName>
    </recommendedName>
</protein>
<comment type="caution">
    <text evidence="2">The sequence shown here is derived from an EMBL/GenBank/DDBJ whole genome shotgun (WGS) entry which is preliminary data.</text>
</comment>
<dbReference type="Gene3D" id="3.90.550.10">
    <property type="entry name" value="Spore Coat Polysaccharide Biosynthesis Protein SpsA, Chain A"/>
    <property type="match status" value="1"/>
</dbReference>
<gene>
    <name evidence="2" type="ORF">AWN90_42210</name>
</gene>
<dbReference type="EMBL" id="LWGR01000013">
    <property type="protein sequence ID" value="KZM71129.1"/>
    <property type="molecule type" value="Genomic_DNA"/>
</dbReference>
<dbReference type="OrthoDB" id="9801810at2"/>
<dbReference type="InterPro" id="IPR029044">
    <property type="entry name" value="Nucleotide-diphossugar_trans"/>
</dbReference>
<dbReference type="Pfam" id="PF12804">
    <property type="entry name" value="NTP_transf_3"/>
    <property type="match status" value="1"/>
</dbReference>
<evidence type="ECO:0000259" key="1">
    <source>
        <dbReference type="Pfam" id="PF12804"/>
    </source>
</evidence>
<keyword evidence="3" id="KW-1185">Reference proteome</keyword>
<dbReference type="GO" id="GO:0016779">
    <property type="term" value="F:nucleotidyltransferase activity"/>
    <property type="evidence" value="ECO:0007669"/>
    <property type="project" value="UniProtKB-ARBA"/>
</dbReference>
<reference evidence="2 3" key="1">
    <citation type="submission" date="2016-04" db="EMBL/GenBank/DDBJ databases">
        <authorList>
            <person name="Evans L.H."/>
            <person name="Alamgir A."/>
            <person name="Owens N."/>
            <person name="Weber N.D."/>
            <person name="Virtaneva K."/>
            <person name="Barbian K."/>
            <person name="Babar A."/>
            <person name="Rosenke K."/>
        </authorList>
    </citation>
    <scope>NUCLEOTIDE SEQUENCE [LARGE SCALE GENOMIC DNA]</scope>
    <source>
        <strain evidence="2 3">IFM 0406</strain>
    </source>
</reference>